<name>A0ABW2MQL5_9FLAO</name>
<evidence type="ECO:0000256" key="4">
    <source>
        <dbReference type="ARBA" id="ARBA00022989"/>
    </source>
</evidence>
<evidence type="ECO:0000256" key="6">
    <source>
        <dbReference type="SAM" id="Phobius"/>
    </source>
</evidence>
<keyword evidence="8" id="KW-1185">Reference proteome</keyword>
<keyword evidence="5 6" id="KW-0472">Membrane</keyword>
<feature type="transmembrane region" description="Helical" evidence="6">
    <location>
        <begin position="165"/>
        <end position="187"/>
    </location>
</feature>
<evidence type="ECO:0000256" key="2">
    <source>
        <dbReference type="ARBA" id="ARBA00022475"/>
    </source>
</evidence>
<feature type="transmembrane region" description="Helical" evidence="6">
    <location>
        <begin position="402"/>
        <end position="423"/>
    </location>
</feature>
<accession>A0ABW2MQL5</accession>
<feature type="transmembrane region" description="Helical" evidence="6">
    <location>
        <begin position="193"/>
        <end position="213"/>
    </location>
</feature>
<dbReference type="PANTHER" id="PTHR30250">
    <property type="entry name" value="PST FAMILY PREDICTED COLANIC ACID TRANSPORTER"/>
    <property type="match status" value="1"/>
</dbReference>
<evidence type="ECO:0000256" key="1">
    <source>
        <dbReference type="ARBA" id="ARBA00004651"/>
    </source>
</evidence>
<sequence length="442" mass="50285">MINLKTILENSVAETFLKSTIFMVLRVLSFILAYVFAFLTIRYFDESVYGFVTMSFTVMIIVSVFCVMGFDIALTKLFAEENSIERHGSKFYSALLVSLTISLMACSSIYVFSDFISLHFFKKPNFSPYLQWTALTIPFWSLLLIISGTYRGLKNIWFYSIFNSFGRFLLALLLLLLLAGVVSENIVANTTPVIGHFIGIVLLFSIAFILAFFKIKPRKIKINRTFKEFFSFSTSIFISASLIILLTWSDKLILGIFVEEELVGIYDIAIRISALIIFSLDAINSILTPKLSTAFYKNELVKMQSEINTISKVNILVSLFVFVLIIIFNPFIFKMFSEDFLLGQTALYIVCIAQLINSFTGPVWNIMQMTGQQKALSKILIITLIVNIFLNIVLIKEYGIEGAAIATGISIILWNITATVYIYKKLGIRTYYFPKRFSKAYD</sequence>
<feature type="transmembrane region" description="Helical" evidence="6">
    <location>
        <begin position="91"/>
        <end position="112"/>
    </location>
</feature>
<keyword evidence="3 6" id="KW-0812">Transmembrane</keyword>
<dbReference type="Pfam" id="PF01943">
    <property type="entry name" value="Polysacc_synt"/>
    <property type="match status" value="1"/>
</dbReference>
<dbReference type="InterPro" id="IPR002797">
    <property type="entry name" value="Polysacc_synth"/>
</dbReference>
<dbReference type="RefSeq" id="WP_380215596.1">
    <property type="nucleotide sequence ID" value="NZ_JBHTBN010000001.1"/>
</dbReference>
<dbReference type="EMBL" id="JBHTBN010000001">
    <property type="protein sequence ID" value="MFC7356140.1"/>
    <property type="molecule type" value="Genomic_DNA"/>
</dbReference>
<dbReference type="PANTHER" id="PTHR30250:SF11">
    <property type="entry name" value="O-ANTIGEN TRANSPORTER-RELATED"/>
    <property type="match status" value="1"/>
</dbReference>
<evidence type="ECO:0000256" key="5">
    <source>
        <dbReference type="ARBA" id="ARBA00023136"/>
    </source>
</evidence>
<proteinExistence type="predicted"/>
<feature type="transmembrane region" description="Helical" evidence="6">
    <location>
        <begin position="313"/>
        <end position="333"/>
    </location>
</feature>
<protein>
    <submittedName>
        <fullName evidence="7">Oligosaccharide flippase family protein</fullName>
    </submittedName>
</protein>
<reference evidence="8" key="1">
    <citation type="journal article" date="2019" name="Int. J. Syst. Evol. Microbiol.">
        <title>The Global Catalogue of Microorganisms (GCM) 10K type strain sequencing project: providing services to taxonomists for standard genome sequencing and annotation.</title>
        <authorList>
            <consortium name="The Broad Institute Genomics Platform"/>
            <consortium name="The Broad Institute Genome Sequencing Center for Infectious Disease"/>
            <person name="Wu L."/>
            <person name="Ma J."/>
        </authorList>
    </citation>
    <scope>NUCLEOTIDE SEQUENCE [LARGE SCALE GENOMIC DNA]</scope>
    <source>
        <strain evidence="8">CGMCC 1.16306</strain>
    </source>
</reference>
<feature type="transmembrane region" description="Helical" evidence="6">
    <location>
        <begin position="56"/>
        <end position="79"/>
    </location>
</feature>
<keyword evidence="2" id="KW-1003">Cell membrane</keyword>
<feature type="transmembrane region" description="Helical" evidence="6">
    <location>
        <begin position="229"/>
        <end position="248"/>
    </location>
</feature>
<feature type="transmembrane region" description="Helical" evidence="6">
    <location>
        <begin position="379"/>
        <end position="396"/>
    </location>
</feature>
<dbReference type="InterPro" id="IPR050833">
    <property type="entry name" value="Poly_Biosynth_Transport"/>
</dbReference>
<comment type="caution">
    <text evidence="7">The sequence shown here is derived from an EMBL/GenBank/DDBJ whole genome shotgun (WGS) entry which is preliminary data.</text>
</comment>
<feature type="transmembrane region" description="Helical" evidence="6">
    <location>
        <begin position="21"/>
        <end position="44"/>
    </location>
</feature>
<evidence type="ECO:0000256" key="3">
    <source>
        <dbReference type="ARBA" id="ARBA00022692"/>
    </source>
</evidence>
<feature type="transmembrane region" description="Helical" evidence="6">
    <location>
        <begin position="345"/>
        <end position="367"/>
    </location>
</feature>
<keyword evidence="4 6" id="KW-1133">Transmembrane helix</keyword>
<dbReference type="Proteomes" id="UP001596415">
    <property type="component" value="Unassembled WGS sequence"/>
</dbReference>
<evidence type="ECO:0000313" key="8">
    <source>
        <dbReference type="Proteomes" id="UP001596415"/>
    </source>
</evidence>
<feature type="transmembrane region" description="Helical" evidence="6">
    <location>
        <begin position="132"/>
        <end position="153"/>
    </location>
</feature>
<evidence type="ECO:0000313" key="7">
    <source>
        <dbReference type="EMBL" id="MFC7356140.1"/>
    </source>
</evidence>
<comment type="subcellular location">
    <subcellularLocation>
        <location evidence="1">Cell membrane</location>
        <topology evidence="1">Multi-pass membrane protein</topology>
    </subcellularLocation>
</comment>
<organism evidence="7 8">
    <name type="scientific">Jejudonia soesokkakensis</name>
    <dbReference type="NCBI Taxonomy" id="1323432"/>
    <lineage>
        <taxon>Bacteria</taxon>
        <taxon>Pseudomonadati</taxon>
        <taxon>Bacteroidota</taxon>
        <taxon>Flavobacteriia</taxon>
        <taxon>Flavobacteriales</taxon>
        <taxon>Flavobacteriaceae</taxon>
        <taxon>Jejudonia</taxon>
    </lineage>
</organism>
<gene>
    <name evidence="7" type="ORF">ACFQO1_00445</name>
</gene>
<feature type="transmembrane region" description="Helical" evidence="6">
    <location>
        <begin position="268"/>
        <end position="287"/>
    </location>
</feature>